<evidence type="ECO:0000256" key="3">
    <source>
        <dbReference type="SAM" id="MobiDB-lite"/>
    </source>
</evidence>
<dbReference type="GeneID" id="10500249"/>
<evidence type="ECO:0000256" key="4">
    <source>
        <dbReference type="SAM" id="SignalP"/>
    </source>
</evidence>
<dbReference type="GO" id="GO:0031647">
    <property type="term" value="P:regulation of protein stability"/>
    <property type="evidence" value="ECO:0000318"/>
    <property type="project" value="GO_Central"/>
</dbReference>
<dbReference type="SUPFAM" id="SSF54001">
    <property type="entry name" value="Cysteine proteinases"/>
    <property type="match status" value="1"/>
</dbReference>
<dbReference type="PROSITE" id="PS00972">
    <property type="entry name" value="USP_1"/>
    <property type="match status" value="1"/>
</dbReference>
<evidence type="ECO:0000313" key="8">
    <source>
        <dbReference type="Proteomes" id="UP000001064"/>
    </source>
</evidence>
<feature type="region of interest" description="Disordered" evidence="3">
    <location>
        <begin position="347"/>
        <end position="366"/>
    </location>
</feature>
<dbReference type="SUPFAM" id="SSF143791">
    <property type="entry name" value="DUSP-like"/>
    <property type="match status" value="3"/>
</dbReference>
<dbReference type="MEROPS" id="C19.068"/>
<dbReference type="GO" id="GO:0004843">
    <property type="term" value="F:cysteine-type deubiquitinase activity"/>
    <property type="evidence" value="ECO:0000318"/>
    <property type="project" value="GO_Central"/>
</dbReference>
<dbReference type="InterPro" id="IPR035927">
    <property type="entry name" value="DUSP-like_sf"/>
</dbReference>
<evidence type="ECO:0000259" key="5">
    <source>
        <dbReference type="PROSITE" id="PS50235"/>
    </source>
</evidence>
<dbReference type="OMA" id="YLGQEKW"/>
<organism evidence="7 8">
    <name type="scientific">Dictyostelium purpureum</name>
    <name type="common">Slime mold</name>
    <dbReference type="NCBI Taxonomy" id="5786"/>
    <lineage>
        <taxon>Eukaryota</taxon>
        <taxon>Amoebozoa</taxon>
        <taxon>Evosea</taxon>
        <taxon>Eumycetozoa</taxon>
        <taxon>Dictyostelia</taxon>
        <taxon>Dictyosteliales</taxon>
        <taxon>Dictyosteliaceae</taxon>
        <taxon>Dictyostelium</taxon>
    </lineage>
</organism>
<dbReference type="InterPro" id="IPR050164">
    <property type="entry name" value="Peptidase_C19"/>
</dbReference>
<dbReference type="Gene3D" id="3.90.70.10">
    <property type="entry name" value="Cysteine proteinases"/>
    <property type="match status" value="1"/>
</dbReference>
<feature type="domain" description="DUSP" evidence="6">
    <location>
        <begin position="768"/>
        <end position="922"/>
    </location>
</feature>
<keyword evidence="4" id="KW-0732">Signal</keyword>
<dbReference type="GO" id="GO:0016579">
    <property type="term" value="P:protein deubiquitination"/>
    <property type="evidence" value="ECO:0007669"/>
    <property type="project" value="InterPro"/>
</dbReference>
<feature type="domain" description="DUSP" evidence="6">
    <location>
        <begin position="534"/>
        <end position="627"/>
    </location>
</feature>
<dbReference type="InterPro" id="IPR018200">
    <property type="entry name" value="USP_CS"/>
</dbReference>
<feature type="signal peptide" evidence="4">
    <location>
        <begin position="1"/>
        <end position="19"/>
    </location>
</feature>
<dbReference type="eggNOG" id="KOG1863">
    <property type="taxonomic scope" value="Eukaryota"/>
</dbReference>
<comment type="similarity">
    <text evidence="1">Belongs to the peptidase C19 family.</text>
</comment>
<proteinExistence type="inferred from homology"/>
<dbReference type="SUPFAM" id="SSF54236">
    <property type="entry name" value="Ubiquitin-like"/>
    <property type="match status" value="1"/>
</dbReference>
<dbReference type="InParanoid" id="F0ZHD3"/>
<feature type="domain" description="USP" evidence="5">
    <location>
        <begin position="74"/>
        <end position="455"/>
    </location>
</feature>
<evidence type="ECO:0000259" key="6">
    <source>
        <dbReference type="PROSITE" id="PS51283"/>
    </source>
</evidence>
<evidence type="ECO:0000256" key="2">
    <source>
        <dbReference type="SAM" id="Coils"/>
    </source>
</evidence>
<dbReference type="InterPro" id="IPR029071">
    <property type="entry name" value="Ubiquitin-like_domsf"/>
</dbReference>
<dbReference type="GO" id="GO:0005634">
    <property type="term" value="C:nucleus"/>
    <property type="evidence" value="ECO:0000318"/>
    <property type="project" value="GO_Central"/>
</dbReference>
<feature type="coiled-coil region" evidence="2">
    <location>
        <begin position="98"/>
        <end position="125"/>
    </location>
</feature>
<accession>F0ZHD3</accession>
<reference evidence="8" key="1">
    <citation type="journal article" date="2011" name="Genome Biol.">
        <title>Comparative genomics of the social amoebae Dictyostelium discoideum and Dictyostelium purpureum.</title>
        <authorList>
            <consortium name="US DOE Joint Genome Institute (JGI-PGF)"/>
            <person name="Sucgang R."/>
            <person name="Kuo A."/>
            <person name="Tian X."/>
            <person name="Salerno W."/>
            <person name="Parikh A."/>
            <person name="Feasley C.L."/>
            <person name="Dalin E."/>
            <person name="Tu H."/>
            <person name="Huang E."/>
            <person name="Barry K."/>
            <person name="Lindquist E."/>
            <person name="Shapiro H."/>
            <person name="Bruce D."/>
            <person name="Schmutz J."/>
            <person name="Salamov A."/>
            <person name="Fey P."/>
            <person name="Gaudet P."/>
            <person name="Anjard C."/>
            <person name="Babu M.M."/>
            <person name="Basu S."/>
            <person name="Bushmanova Y."/>
            <person name="van der Wel H."/>
            <person name="Katoh-Kurasawa M."/>
            <person name="Dinh C."/>
            <person name="Coutinho P.M."/>
            <person name="Saito T."/>
            <person name="Elias M."/>
            <person name="Schaap P."/>
            <person name="Kay R.R."/>
            <person name="Henrissat B."/>
            <person name="Eichinger L."/>
            <person name="Rivero F."/>
            <person name="Putnam N.H."/>
            <person name="West C.M."/>
            <person name="Loomis W.F."/>
            <person name="Chisholm R.L."/>
            <person name="Shaulsky G."/>
            <person name="Strassmann J.E."/>
            <person name="Queller D.C."/>
            <person name="Kuspa A."/>
            <person name="Grigoriev I.V."/>
        </authorList>
    </citation>
    <scope>NUCLEOTIDE SEQUENCE [LARGE SCALE GENOMIC DNA]</scope>
    <source>
        <strain evidence="8">QSDP1</strain>
    </source>
</reference>
<dbReference type="PROSITE" id="PS50235">
    <property type="entry name" value="USP_3"/>
    <property type="match status" value="1"/>
</dbReference>
<dbReference type="InterPro" id="IPR001394">
    <property type="entry name" value="Peptidase_C19_UCH"/>
</dbReference>
<dbReference type="InterPro" id="IPR038765">
    <property type="entry name" value="Papain-like_cys_pep_sf"/>
</dbReference>
<dbReference type="Gene3D" id="3.30.2230.10">
    <property type="entry name" value="DUSP-like"/>
    <property type="match status" value="1"/>
</dbReference>
<feature type="compositionally biased region" description="Basic and acidic residues" evidence="3">
    <location>
        <begin position="827"/>
        <end position="837"/>
    </location>
</feature>
<dbReference type="PANTHER" id="PTHR24006:SF913">
    <property type="entry name" value="UBIQUITIN-SPECIFIC PROTEASE 48-LIKE PROTEIN"/>
    <property type="match status" value="1"/>
</dbReference>
<keyword evidence="8" id="KW-1185">Reference proteome</keyword>
<sequence length="1086" mass="127117">MIIIILIILFYFLEKPTKNCMDNPNCFHHLGQKYFSSDIDTYVIENLINNRIKESNNNKLIQQVEERDISIQPAGLKNLGATCYANSLLQLLFMNREFRKLILEMNNQDNNIESLEKKNEIIDQLRLLFLNMQFNRNKVFDPSEFVNTLELSNSVHQDIQEFFILFIGLIESQIDLINSQLQEQQQSNGEYNFLKRLFQGQCHYITECLKCHGKSKSASSFLEIQVQVEGSSGLEESLKRYFSKETINDYFCKKCNSNNDCSRSIELTRIPPYLNFQLLRYTFDKNTFRKKKIHDSFSFPLELNLSNFLNNDINNNGNNNNNSNNISKIISQGESIKDLSLYYPSDSDSDSEIKSNNSNKSKKSINSNLNNEIKNEELCYQLSGILMHQGVGTSGGHYICHLKDDVSGKWYKFDDETVEEIELKNLGKDGKNGRRKKQEGIISSSTAYMVSYSKKNREVIHLEEDPNNPLKSHKNLSKRLLKRLEEMEDTFVSNKSTFDIEFEKMRLLWKDRIDSYQKLEPHLQVKQDFDFEEDDSDEGTDEYERYAKKQSILDQITNSEYYWIDTEWLKNWIQGHSSPIDNSNLQCPHGFLNPNKLESMKRISSQGWIMLYSEMNGGPSFNQSSVCNECLYFLCSQTKEKANVKNIKDHLISVEKKKIKLADNSNSNDNNNNNQQYYISKNWFNNWKKSSQNQYSEVSPTYDISCPHDGLNLDTKDRLLVQKETWDHLFSKYPNSNVFSSQTAQCILCTEKDDLMLDKINSQVTLSKEVKKEMKDLLALISNKNNKKRPNIKEGEYCVVPKDWLVSWEESVLNPDKINEDEIESNDVNKEEGKEEKEESQENIIKPIDNSEFICKEHSGFIYNLDNASIIKKLNQFSLEENYNNSYYDEDIPFLLIPKTYYSKLENRYRVKDNLTIQVKDGNLLEPLFICYECYLLQKEINQKSKLEYTEQTIFIHKLNEKDNEKDKKYYEFPISFRTPRSFRNEVSPVSCDFTIEQLKLTICSILETSTFQQRLFILQESEDQDPTKSQIIELKDQNKLLSEYKIVPNQIIVMKISDDYSSFIDDSNYTEETGFKGTIFNKDNI</sequence>
<dbReference type="Pfam" id="PF06337">
    <property type="entry name" value="DUSP"/>
    <property type="match status" value="2"/>
</dbReference>
<dbReference type="InterPro" id="IPR028889">
    <property type="entry name" value="USP"/>
</dbReference>
<evidence type="ECO:0000256" key="1">
    <source>
        <dbReference type="ARBA" id="ARBA00009085"/>
    </source>
</evidence>
<dbReference type="SMART" id="SM00695">
    <property type="entry name" value="DUSP"/>
    <property type="match status" value="2"/>
</dbReference>
<feature type="chain" id="PRO_5003265134" evidence="4">
    <location>
        <begin position="20"/>
        <end position="1086"/>
    </location>
</feature>
<dbReference type="Proteomes" id="UP000001064">
    <property type="component" value="Unassembled WGS sequence"/>
</dbReference>
<feature type="region of interest" description="Disordered" evidence="3">
    <location>
        <begin position="819"/>
        <end position="842"/>
    </location>
</feature>
<dbReference type="PANTHER" id="PTHR24006">
    <property type="entry name" value="UBIQUITIN CARBOXYL-TERMINAL HYDROLASE"/>
    <property type="match status" value="1"/>
</dbReference>
<dbReference type="GO" id="GO:0005829">
    <property type="term" value="C:cytosol"/>
    <property type="evidence" value="ECO:0000318"/>
    <property type="project" value="GO_Central"/>
</dbReference>
<dbReference type="STRING" id="5786.F0ZHD3"/>
<dbReference type="Pfam" id="PF00443">
    <property type="entry name" value="UCH"/>
    <property type="match status" value="1"/>
</dbReference>
<protein>
    <submittedName>
        <fullName evidence="7">Uncharacterized protein</fullName>
    </submittedName>
</protein>
<name>F0ZHD3_DICPU</name>
<dbReference type="OrthoDB" id="289038at2759"/>
<dbReference type="PROSITE" id="PS51283">
    <property type="entry name" value="DUSP"/>
    <property type="match status" value="2"/>
</dbReference>
<gene>
    <name evidence="7" type="ORF">DICPUDRAFT_31545</name>
</gene>
<dbReference type="InterPro" id="IPR006615">
    <property type="entry name" value="Pept_C19_DUSP"/>
</dbReference>
<dbReference type="AlphaFoldDB" id="F0ZHD3"/>
<dbReference type="KEGG" id="dpp:DICPUDRAFT_31545"/>
<feature type="compositionally biased region" description="Low complexity" evidence="3">
    <location>
        <begin position="354"/>
        <end position="366"/>
    </location>
</feature>
<dbReference type="PROSITE" id="PS00973">
    <property type="entry name" value="USP_2"/>
    <property type="match status" value="1"/>
</dbReference>
<dbReference type="FunCoup" id="F0ZHD3">
    <property type="interactions" value="329"/>
</dbReference>
<dbReference type="EMBL" id="GL871020">
    <property type="protein sequence ID" value="EGC36650.1"/>
    <property type="molecule type" value="Genomic_DNA"/>
</dbReference>
<dbReference type="RefSeq" id="XP_003286818.1">
    <property type="nucleotide sequence ID" value="XM_003286770.1"/>
</dbReference>
<dbReference type="VEuPathDB" id="AmoebaDB:DICPUDRAFT_31545"/>
<keyword evidence="2" id="KW-0175">Coiled coil</keyword>
<evidence type="ECO:0000313" key="7">
    <source>
        <dbReference type="EMBL" id="EGC36650.1"/>
    </source>
</evidence>